<name>A0A3N5BFU3_9THEO</name>
<evidence type="ECO:0000256" key="2">
    <source>
        <dbReference type="SAM" id="Phobius"/>
    </source>
</evidence>
<dbReference type="GO" id="GO:0003677">
    <property type="term" value="F:DNA binding"/>
    <property type="evidence" value="ECO:0007669"/>
    <property type="project" value="InterPro"/>
</dbReference>
<evidence type="ECO:0000313" key="5">
    <source>
        <dbReference type="Proteomes" id="UP000282654"/>
    </source>
</evidence>
<feature type="region of interest" description="Disordered" evidence="1">
    <location>
        <begin position="139"/>
        <end position="206"/>
    </location>
</feature>
<evidence type="ECO:0000313" key="4">
    <source>
        <dbReference type="EMBL" id="RPF46952.1"/>
    </source>
</evidence>
<dbReference type="AlphaFoldDB" id="A0A3N5BFU3"/>
<organism evidence="4 5">
    <name type="scientific">Thermodesulfitimonas autotrophica</name>
    <dbReference type="NCBI Taxonomy" id="1894989"/>
    <lineage>
        <taxon>Bacteria</taxon>
        <taxon>Bacillati</taxon>
        <taxon>Bacillota</taxon>
        <taxon>Clostridia</taxon>
        <taxon>Thermoanaerobacterales</taxon>
        <taxon>Thermoanaerobacteraceae</taxon>
        <taxon>Thermodesulfitimonas</taxon>
    </lineage>
</organism>
<dbReference type="Gene3D" id="1.10.260.40">
    <property type="entry name" value="lambda repressor-like DNA-binding domains"/>
    <property type="match status" value="1"/>
</dbReference>
<dbReference type="EMBL" id="RKRE01000002">
    <property type="protein sequence ID" value="RPF46952.1"/>
    <property type="molecule type" value="Genomic_DNA"/>
</dbReference>
<sequence length="291" mass="31151">MGIGEALREARKAKSITIAVAEEETKIRAKFLEALENEAFSALPGRVYAKAFLRTYARYLGLDDAALAQQFDLLYPAEEENGAKKAKRARQVTKPVFAFDWGRYRNFFLVAGVITLLLLFNSFYGAVVFSPGERVGNNAGGTRQVATRPQAEEKPVGAVTQPGKEEPAGRQVVENPAAPNGQTAGAQPANGGAKVDEAAGPTAHESLVPQGVEVKLSVTQDRCWMRVITDGTVAFEGEVRAGEVRTFAAKNQIHLRLGNAGVVAVSYNGQELGYLGAVGQVVTREFSAPQG</sequence>
<proteinExistence type="predicted"/>
<dbReference type="Pfam" id="PF13464">
    <property type="entry name" value="RodZ_C"/>
    <property type="match status" value="1"/>
</dbReference>
<accession>A0A3N5BFU3</accession>
<keyword evidence="2" id="KW-0472">Membrane</keyword>
<reference evidence="4 5" key="1">
    <citation type="submission" date="2018-11" db="EMBL/GenBank/DDBJ databases">
        <title>Genomic Encyclopedia of Type Strains, Phase IV (KMG-IV): sequencing the most valuable type-strain genomes for metagenomic binning, comparative biology and taxonomic classification.</title>
        <authorList>
            <person name="Goeker M."/>
        </authorList>
    </citation>
    <scope>NUCLEOTIDE SEQUENCE [LARGE SCALE GENOMIC DNA]</scope>
    <source>
        <strain evidence="4 5">DSM 102936</strain>
    </source>
</reference>
<feature type="transmembrane region" description="Helical" evidence="2">
    <location>
        <begin position="107"/>
        <end position="129"/>
    </location>
</feature>
<keyword evidence="5" id="KW-1185">Reference proteome</keyword>
<dbReference type="PANTHER" id="PTHR34475">
    <property type="match status" value="1"/>
</dbReference>
<dbReference type="Pfam" id="PF13413">
    <property type="entry name" value="HTH_25"/>
    <property type="match status" value="1"/>
</dbReference>
<keyword evidence="2" id="KW-0812">Transmembrane</keyword>
<dbReference type="Proteomes" id="UP000282654">
    <property type="component" value="Unassembled WGS sequence"/>
</dbReference>
<gene>
    <name evidence="4" type="ORF">EDD75_1214</name>
</gene>
<comment type="caution">
    <text evidence="4">The sequence shown here is derived from an EMBL/GenBank/DDBJ whole genome shotgun (WGS) entry which is preliminary data.</text>
</comment>
<evidence type="ECO:0000256" key="1">
    <source>
        <dbReference type="SAM" id="MobiDB-lite"/>
    </source>
</evidence>
<feature type="domain" description="Cytoskeleton protein RodZ-like C-terminal" evidence="3">
    <location>
        <begin position="220"/>
        <end position="282"/>
    </location>
</feature>
<evidence type="ECO:0000259" key="3">
    <source>
        <dbReference type="Pfam" id="PF13464"/>
    </source>
</evidence>
<dbReference type="RefSeq" id="WP_123929487.1">
    <property type="nucleotide sequence ID" value="NZ_RKRE01000002.1"/>
</dbReference>
<protein>
    <submittedName>
        <fullName evidence="4">Cytoskeletal protein RodZ</fullName>
    </submittedName>
</protein>
<dbReference type="InterPro" id="IPR025194">
    <property type="entry name" value="RodZ-like_C"/>
</dbReference>
<dbReference type="PANTHER" id="PTHR34475:SF1">
    <property type="entry name" value="CYTOSKELETON PROTEIN RODZ"/>
    <property type="match status" value="1"/>
</dbReference>
<dbReference type="InterPro" id="IPR050400">
    <property type="entry name" value="Bact_Cytoskel_RodZ"/>
</dbReference>
<keyword evidence="2" id="KW-1133">Transmembrane helix</keyword>
<dbReference type="OrthoDB" id="9797543at2"/>
<dbReference type="InterPro" id="IPR010982">
    <property type="entry name" value="Lambda_DNA-bd_dom_sf"/>
</dbReference>